<dbReference type="EMBL" id="JAAOZC010000005">
    <property type="protein sequence ID" value="NIJ08663.1"/>
    <property type="molecule type" value="Genomic_DNA"/>
</dbReference>
<dbReference type="InterPro" id="IPR025405">
    <property type="entry name" value="DUF4131"/>
</dbReference>
<feature type="transmembrane region" description="Helical" evidence="6">
    <location>
        <begin position="513"/>
        <end position="535"/>
    </location>
</feature>
<dbReference type="Pfam" id="PF13567">
    <property type="entry name" value="DUF4131"/>
    <property type="match status" value="1"/>
</dbReference>
<accession>A0ABX0TT23</accession>
<dbReference type="InterPro" id="IPR004477">
    <property type="entry name" value="ComEC_N"/>
</dbReference>
<protein>
    <submittedName>
        <fullName evidence="9">Competence protein ComEC</fullName>
    </submittedName>
</protein>
<evidence type="ECO:0000256" key="6">
    <source>
        <dbReference type="SAM" id="Phobius"/>
    </source>
</evidence>
<comment type="caution">
    <text evidence="9">The sequence shown here is derived from an EMBL/GenBank/DDBJ whole genome shotgun (WGS) entry which is preliminary data.</text>
</comment>
<comment type="subcellular location">
    <subcellularLocation>
        <location evidence="1">Cell membrane</location>
        <topology evidence="1">Multi-pass membrane protein</topology>
    </subcellularLocation>
</comment>
<feature type="transmembrane region" description="Helical" evidence="6">
    <location>
        <begin position="62"/>
        <end position="81"/>
    </location>
</feature>
<keyword evidence="10" id="KW-1185">Reference proteome</keyword>
<feature type="domain" description="ComEC/Rec2-related protein" evidence="7">
    <location>
        <begin position="256"/>
        <end position="538"/>
    </location>
</feature>
<evidence type="ECO:0000256" key="4">
    <source>
        <dbReference type="ARBA" id="ARBA00022989"/>
    </source>
</evidence>
<feature type="transmembrane region" description="Helical" evidence="6">
    <location>
        <begin position="338"/>
        <end position="355"/>
    </location>
</feature>
<dbReference type="PANTHER" id="PTHR30619">
    <property type="entry name" value="DNA INTERNALIZATION/COMPETENCE PROTEIN COMEC/REC2"/>
    <property type="match status" value="1"/>
</dbReference>
<evidence type="ECO:0000256" key="2">
    <source>
        <dbReference type="ARBA" id="ARBA00022475"/>
    </source>
</evidence>
<feature type="transmembrane region" description="Helical" evidence="6">
    <location>
        <begin position="38"/>
        <end position="56"/>
    </location>
</feature>
<feature type="transmembrane region" description="Helical" evidence="6">
    <location>
        <begin position="449"/>
        <end position="468"/>
    </location>
</feature>
<keyword evidence="4 6" id="KW-1133">Transmembrane helix</keyword>
<feature type="transmembrane region" description="Helical" evidence="6">
    <location>
        <begin position="475"/>
        <end position="501"/>
    </location>
</feature>
<keyword evidence="5 6" id="KW-0472">Membrane</keyword>
<evidence type="ECO:0000256" key="3">
    <source>
        <dbReference type="ARBA" id="ARBA00022692"/>
    </source>
</evidence>
<sequence length="721" mass="76623">MAPPSIAFRWPQTAWGRPRLPKIGIAIERWLEAERDQLPLWLPVALSAGIAAWFGLPEAGAWARFLWVSGVIGVLAFALGRRGRLGQAIGWFALAACAGCALAWARSNHVAAPILQRAQVVQVTGTILLVERLPARESIRLTLAPDPAAALPPKVRVSLDQDAEPKGLAAGAKVSLKARLVPPPTAAVPGAYDYARVAWFQGIGATGKALGPVAVTAPAAPGGGFQRWLDGKRGVLTRHIESEIPGNAGGVAAAFVTGDVGGIDLQASDDFRRSGLAHLLSISGLHVAAAIAAAMLITQRLLALSQRLALHAPLTLISAGAGALAGIAYTLLSGAEVPTVRSCVASLLVLGGIALGREAMTLRLVATGALIVLLFRPEALIGPSFQLSFAAVTAIVALYEHPGVRALVLKRDEAWPRKLVRELLSLLGTGLLVEAALAPIALYHFHREGLYGAFANIIAIPLSTFVIMPAEALALLFDVIGLGGPIWWAAGLSVRFLLWIAHVTATLPGAVRALPSMPLGAFLLMTAGGLWLALWRTRWRRLGFLPLAVGTIWALATPAPDLLVTGDGKHVAVRDGGTLYLLRPRAGDYVRDFLGWGAGVQGTALDLDALPTARCSDDSCVAALGDKHLLATRSSYRTDRDALLEACGWADVAVSDRRLPWSCKPRWLKLDTASLGQTGGMAIWLGRHRIETVNGDDRHPWVQRQAPAADRWPHRWRRRSG</sequence>
<dbReference type="PANTHER" id="PTHR30619:SF1">
    <property type="entry name" value="RECOMBINATION PROTEIN 2"/>
    <property type="match status" value="1"/>
</dbReference>
<evidence type="ECO:0000313" key="9">
    <source>
        <dbReference type="EMBL" id="NIJ08663.1"/>
    </source>
</evidence>
<feature type="transmembrane region" description="Helical" evidence="6">
    <location>
        <begin position="385"/>
        <end position="402"/>
    </location>
</feature>
<dbReference type="Proteomes" id="UP000727456">
    <property type="component" value="Unassembled WGS sequence"/>
</dbReference>
<feature type="domain" description="DUF4131" evidence="8">
    <location>
        <begin position="60"/>
        <end position="212"/>
    </location>
</feature>
<evidence type="ECO:0000259" key="7">
    <source>
        <dbReference type="Pfam" id="PF03772"/>
    </source>
</evidence>
<evidence type="ECO:0000256" key="5">
    <source>
        <dbReference type="ARBA" id="ARBA00023136"/>
    </source>
</evidence>
<evidence type="ECO:0000256" key="1">
    <source>
        <dbReference type="ARBA" id="ARBA00004651"/>
    </source>
</evidence>
<dbReference type="InterPro" id="IPR052159">
    <property type="entry name" value="Competence_DNA_uptake"/>
</dbReference>
<evidence type="ECO:0000313" key="10">
    <source>
        <dbReference type="Proteomes" id="UP000727456"/>
    </source>
</evidence>
<keyword evidence="3 6" id="KW-0812">Transmembrane</keyword>
<keyword evidence="2" id="KW-1003">Cell membrane</keyword>
<feature type="transmembrane region" description="Helical" evidence="6">
    <location>
        <begin position="276"/>
        <end position="297"/>
    </location>
</feature>
<feature type="transmembrane region" description="Helical" evidence="6">
    <location>
        <begin position="309"/>
        <end position="332"/>
    </location>
</feature>
<gene>
    <name evidence="9" type="ORF">FHS31_002284</name>
</gene>
<evidence type="ECO:0000259" key="8">
    <source>
        <dbReference type="Pfam" id="PF13567"/>
    </source>
</evidence>
<reference evidence="9 10" key="1">
    <citation type="submission" date="2020-03" db="EMBL/GenBank/DDBJ databases">
        <title>Genomic Encyclopedia of Type Strains, Phase III (KMG-III): the genomes of soil and plant-associated and newly described type strains.</title>
        <authorList>
            <person name="Whitman W."/>
        </authorList>
    </citation>
    <scope>NUCLEOTIDE SEQUENCE [LARGE SCALE GENOMIC DNA]</scope>
    <source>
        <strain evidence="9 10">CECT 8804</strain>
    </source>
</reference>
<name>A0ABX0TT23_9SPHN</name>
<proteinExistence type="predicted"/>
<feature type="transmembrane region" description="Helical" evidence="6">
    <location>
        <begin position="423"/>
        <end position="443"/>
    </location>
</feature>
<dbReference type="Pfam" id="PF03772">
    <property type="entry name" value="Competence"/>
    <property type="match status" value="1"/>
</dbReference>
<dbReference type="RefSeq" id="WP_341786345.1">
    <property type="nucleotide sequence ID" value="NZ_JAAOZC010000005.1"/>
</dbReference>
<organism evidence="9 10">
    <name type="scientific">Sphingomonas vulcanisoli</name>
    <dbReference type="NCBI Taxonomy" id="1658060"/>
    <lineage>
        <taxon>Bacteria</taxon>
        <taxon>Pseudomonadati</taxon>
        <taxon>Pseudomonadota</taxon>
        <taxon>Alphaproteobacteria</taxon>
        <taxon>Sphingomonadales</taxon>
        <taxon>Sphingomonadaceae</taxon>
        <taxon>Sphingomonas</taxon>
    </lineage>
</organism>
<dbReference type="NCBIfam" id="TIGR00360">
    <property type="entry name" value="ComEC_N-term"/>
    <property type="match status" value="1"/>
</dbReference>